<comment type="similarity">
    <text evidence="4 7">Belongs to the glucosamine/galactosamine-6-phosphate isomerase family. 6-phosphogluconolactonase subfamily.</text>
</comment>
<sequence length="233" mass="26387">MKIENYKDNKDALRALTRQLMDYMARKEDDEPFNLALSGGETAKQMFALWADEYKDKIDWNNMRFFWVDERCVSPTDAESNFGHANKLLFEPLHIPREHIHRIHGEGEPGTEAMRYSRIVKEYLPRHGQFPYFDCIILGIGGDSHTASIFPDNLPLLTDSRNYAVSQHPETGQFRITMTGPLILNGSPLLVPVLGKGKADAIEELKKGYSITNATPAAYILSHAVDSIVYTTL</sequence>
<dbReference type="Gene3D" id="3.40.50.1360">
    <property type="match status" value="1"/>
</dbReference>
<dbReference type="EMBL" id="AQHV01000021">
    <property type="protein sequence ID" value="KKB48847.1"/>
    <property type="molecule type" value="Genomic_DNA"/>
</dbReference>
<dbReference type="SUPFAM" id="SSF100950">
    <property type="entry name" value="NagB/RpiA/CoA transferase-like"/>
    <property type="match status" value="1"/>
</dbReference>
<dbReference type="InterPro" id="IPR039104">
    <property type="entry name" value="6PGL"/>
</dbReference>
<reference evidence="9 10" key="1">
    <citation type="submission" date="2013-04" db="EMBL/GenBank/DDBJ databases">
        <title>The Genome Sequence of Parabacteroides goldsteinii DSM 19448.</title>
        <authorList>
            <consortium name="The Broad Institute Genomics Platform"/>
            <person name="Earl A."/>
            <person name="Ward D."/>
            <person name="Feldgarden M."/>
            <person name="Gevers D."/>
            <person name="Martens E."/>
            <person name="Sakamoto M."/>
            <person name="Benno Y."/>
            <person name="Song Y."/>
            <person name="Liu C."/>
            <person name="Lee J."/>
            <person name="Bolanos M."/>
            <person name="Vaisanen M.L."/>
            <person name="Finegold S.M."/>
            <person name="Walker B."/>
            <person name="Young S."/>
            <person name="Zeng Q."/>
            <person name="Gargeya S."/>
            <person name="Fitzgerald M."/>
            <person name="Haas B."/>
            <person name="Abouelleil A."/>
            <person name="Allen A.W."/>
            <person name="Alvarado L."/>
            <person name="Arachchi H.M."/>
            <person name="Berlin A.M."/>
            <person name="Chapman S.B."/>
            <person name="Gainer-Dewar J."/>
            <person name="Goldberg J."/>
            <person name="Griggs A."/>
            <person name="Gujja S."/>
            <person name="Hansen M."/>
            <person name="Howarth C."/>
            <person name="Imamovic A."/>
            <person name="Ireland A."/>
            <person name="Larimer J."/>
            <person name="McCowan C."/>
            <person name="Murphy C."/>
            <person name="Pearson M."/>
            <person name="Poon T.W."/>
            <person name="Priest M."/>
            <person name="Roberts A."/>
            <person name="Saif S."/>
            <person name="Shea T."/>
            <person name="Sisk P."/>
            <person name="Sykes S."/>
            <person name="Wortman J."/>
            <person name="Nusbaum C."/>
            <person name="Birren B."/>
        </authorList>
    </citation>
    <scope>NUCLEOTIDE SEQUENCE [LARGE SCALE GENOMIC DNA]</scope>
    <source>
        <strain evidence="9 10">DSM 19448</strain>
    </source>
</reference>
<dbReference type="STRING" id="927665.HMPREF1535_04076"/>
<dbReference type="InterPro" id="IPR037171">
    <property type="entry name" value="NagB/RpiA_transferase-like"/>
</dbReference>
<evidence type="ECO:0000256" key="7">
    <source>
        <dbReference type="RuleBase" id="RU365095"/>
    </source>
</evidence>
<dbReference type="PANTHER" id="PTHR11054">
    <property type="entry name" value="6-PHOSPHOGLUCONOLACTONASE"/>
    <property type="match status" value="1"/>
</dbReference>
<organism evidence="9 10">
    <name type="scientific">Parabacteroides goldsteinii DSM 19448 = WAL 12034</name>
    <dbReference type="NCBI Taxonomy" id="927665"/>
    <lineage>
        <taxon>Bacteria</taxon>
        <taxon>Pseudomonadati</taxon>
        <taxon>Bacteroidota</taxon>
        <taxon>Bacteroidia</taxon>
        <taxon>Bacteroidales</taxon>
        <taxon>Tannerellaceae</taxon>
        <taxon>Parabacteroides</taxon>
    </lineage>
</organism>
<evidence type="ECO:0000313" key="10">
    <source>
        <dbReference type="Proteomes" id="UP000033047"/>
    </source>
</evidence>
<proteinExistence type="inferred from homology"/>
<dbReference type="GO" id="GO:0005975">
    <property type="term" value="P:carbohydrate metabolic process"/>
    <property type="evidence" value="ECO:0007669"/>
    <property type="project" value="UniProtKB-UniRule"/>
</dbReference>
<comment type="function">
    <text evidence="2 7">Hydrolysis of 6-phosphogluconolactone to 6-phosphogluconate.</text>
</comment>
<dbReference type="UniPathway" id="UPA00115">
    <property type="reaction ID" value="UER00409"/>
</dbReference>
<dbReference type="CDD" id="cd01400">
    <property type="entry name" value="6PGL"/>
    <property type="match status" value="1"/>
</dbReference>
<evidence type="ECO:0000256" key="6">
    <source>
        <dbReference type="ARBA" id="ARBA00020337"/>
    </source>
</evidence>
<evidence type="ECO:0000259" key="8">
    <source>
        <dbReference type="Pfam" id="PF01182"/>
    </source>
</evidence>
<dbReference type="NCBIfam" id="TIGR01198">
    <property type="entry name" value="pgl"/>
    <property type="match status" value="1"/>
</dbReference>
<gene>
    <name evidence="7" type="primary">pgl</name>
    <name evidence="9" type="ORF">HMPREF1535_04076</name>
</gene>
<protein>
    <recommendedName>
        <fullName evidence="6 7">6-phosphogluconolactonase</fullName>
        <shortName evidence="7">6PGL</shortName>
        <ecNumber evidence="5 7">3.1.1.31</ecNumber>
    </recommendedName>
</protein>
<evidence type="ECO:0000256" key="4">
    <source>
        <dbReference type="ARBA" id="ARBA00010662"/>
    </source>
</evidence>
<name>A0A0F5IUJ4_9BACT</name>
<dbReference type="EC" id="3.1.1.31" evidence="5 7"/>
<comment type="pathway">
    <text evidence="3 7">Carbohydrate degradation; pentose phosphate pathway; D-ribulose 5-phosphate from D-glucose 6-phosphate (oxidative stage): step 2/3.</text>
</comment>
<keyword evidence="7" id="KW-0378">Hydrolase</keyword>
<dbReference type="Proteomes" id="UP000033047">
    <property type="component" value="Unassembled WGS sequence"/>
</dbReference>
<dbReference type="InterPro" id="IPR006148">
    <property type="entry name" value="Glc/Gal-6P_isomerase"/>
</dbReference>
<dbReference type="PATRIC" id="fig|927665.4.peg.4190"/>
<feature type="domain" description="Glucosamine/galactosamine-6-phosphate isomerase" evidence="8">
    <location>
        <begin position="8"/>
        <end position="222"/>
    </location>
</feature>
<dbReference type="GO" id="GO:0017057">
    <property type="term" value="F:6-phosphogluconolactonase activity"/>
    <property type="evidence" value="ECO:0007669"/>
    <property type="project" value="UniProtKB-UniRule"/>
</dbReference>
<comment type="catalytic activity">
    <reaction evidence="1 7">
        <text>6-phospho-D-glucono-1,5-lactone + H2O = 6-phospho-D-gluconate + H(+)</text>
        <dbReference type="Rhea" id="RHEA:12556"/>
        <dbReference type="ChEBI" id="CHEBI:15377"/>
        <dbReference type="ChEBI" id="CHEBI:15378"/>
        <dbReference type="ChEBI" id="CHEBI:57955"/>
        <dbReference type="ChEBI" id="CHEBI:58759"/>
        <dbReference type="EC" id="3.1.1.31"/>
    </reaction>
</comment>
<accession>A0A0F5IUJ4</accession>
<dbReference type="Pfam" id="PF01182">
    <property type="entry name" value="Glucosamine_iso"/>
    <property type="match status" value="1"/>
</dbReference>
<dbReference type="RefSeq" id="WP_046147247.1">
    <property type="nucleotide sequence ID" value="NZ_KQ033913.1"/>
</dbReference>
<evidence type="ECO:0000313" key="9">
    <source>
        <dbReference type="EMBL" id="KKB48847.1"/>
    </source>
</evidence>
<dbReference type="HOGENOM" id="CLU_053947_4_0_10"/>
<evidence type="ECO:0000256" key="2">
    <source>
        <dbReference type="ARBA" id="ARBA00002681"/>
    </source>
</evidence>
<dbReference type="PANTHER" id="PTHR11054:SF0">
    <property type="entry name" value="6-PHOSPHOGLUCONOLACTONASE"/>
    <property type="match status" value="1"/>
</dbReference>
<evidence type="ECO:0000256" key="5">
    <source>
        <dbReference type="ARBA" id="ARBA00013198"/>
    </source>
</evidence>
<dbReference type="GO" id="GO:0006098">
    <property type="term" value="P:pentose-phosphate shunt"/>
    <property type="evidence" value="ECO:0007669"/>
    <property type="project" value="UniProtKB-UniPathway"/>
</dbReference>
<evidence type="ECO:0000256" key="1">
    <source>
        <dbReference type="ARBA" id="ARBA00000832"/>
    </source>
</evidence>
<comment type="caution">
    <text evidence="9">The sequence shown here is derived from an EMBL/GenBank/DDBJ whole genome shotgun (WGS) entry which is preliminary data.</text>
</comment>
<dbReference type="AlphaFoldDB" id="A0A0F5IUJ4"/>
<evidence type="ECO:0000256" key="3">
    <source>
        <dbReference type="ARBA" id="ARBA00004961"/>
    </source>
</evidence>
<dbReference type="InterPro" id="IPR005900">
    <property type="entry name" value="6-phosphogluconolactonase_DevB"/>
</dbReference>